<keyword evidence="2" id="KW-0210">Decarboxylase</keyword>
<dbReference type="GO" id="GO:0016831">
    <property type="term" value="F:carboxy-lyase activity"/>
    <property type="evidence" value="ECO:0007669"/>
    <property type="project" value="UniProtKB-KW"/>
</dbReference>
<dbReference type="PANTHER" id="PTHR45677:SF8">
    <property type="entry name" value="CYSTEINE SULFINIC ACID DECARBOXYLASE"/>
    <property type="match status" value="1"/>
</dbReference>
<evidence type="ECO:0000256" key="1">
    <source>
        <dbReference type="ARBA" id="ARBA00001933"/>
    </source>
</evidence>
<organism evidence="4 5">
    <name type="scientific">Desulfomarina profundi</name>
    <dbReference type="NCBI Taxonomy" id="2772557"/>
    <lineage>
        <taxon>Bacteria</taxon>
        <taxon>Pseudomonadati</taxon>
        <taxon>Thermodesulfobacteriota</taxon>
        <taxon>Desulfobulbia</taxon>
        <taxon>Desulfobulbales</taxon>
        <taxon>Desulfobulbaceae</taxon>
        <taxon>Desulfomarina</taxon>
    </lineage>
</organism>
<dbReference type="GO" id="GO:0030170">
    <property type="term" value="F:pyridoxal phosphate binding"/>
    <property type="evidence" value="ECO:0007669"/>
    <property type="project" value="InterPro"/>
</dbReference>
<dbReference type="KEGG" id="dbk:DGMP_02510"/>
<evidence type="ECO:0008006" key="6">
    <source>
        <dbReference type="Google" id="ProtNLM"/>
    </source>
</evidence>
<dbReference type="EMBL" id="AP024086">
    <property type="protein sequence ID" value="BCL59558.1"/>
    <property type="molecule type" value="Genomic_DNA"/>
</dbReference>
<accession>A0A8D5FIQ6</accession>
<comment type="cofactor">
    <cofactor evidence="1">
        <name>pyridoxal 5'-phosphate</name>
        <dbReference type="ChEBI" id="CHEBI:597326"/>
    </cofactor>
</comment>
<keyword evidence="2" id="KW-0456">Lyase</keyword>
<keyword evidence="5" id="KW-1185">Reference proteome</keyword>
<dbReference type="GO" id="GO:0019752">
    <property type="term" value="P:carboxylic acid metabolic process"/>
    <property type="evidence" value="ECO:0007669"/>
    <property type="project" value="InterPro"/>
</dbReference>
<evidence type="ECO:0000256" key="3">
    <source>
        <dbReference type="ARBA" id="ARBA00022898"/>
    </source>
</evidence>
<gene>
    <name evidence="4" type="ORF">DGMP_02510</name>
</gene>
<sequence>MTIIRDYYLTRREGCFLDYKSPEDLARILDLDKADENGNWNEIFNWVETYLAYSLKTHHPSFVNRMWVGANLPSIVGEIVTAVTNTSACTYESAPVSTLMEKYMISTMLELVGFVNGEGQMTTGSSNANMIAMMAARNSCEKRVKFEGLFGQKRFFGFVGADAHYSMDKAANILGIGINQLVKIP</sequence>
<name>A0A8D5FIQ6_9BACT</name>
<keyword evidence="3" id="KW-0663">Pyridoxal phosphate</keyword>
<evidence type="ECO:0000256" key="2">
    <source>
        <dbReference type="ARBA" id="ARBA00022793"/>
    </source>
</evidence>
<dbReference type="GO" id="GO:0005737">
    <property type="term" value="C:cytoplasm"/>
    <property type="evidence" value="ECO:0007669"/>
    <property type="project" value="TreeGrafter"/>
</dbReference>
<dbReference type="InterPro" id="IPR002129">
    <property type="entry name" value="PyrdxlP-dep_de-COase"/>
</dbReference>
<proteinExistence type="predicted"/>
<dbReference type="AlphaFoldDB" id="A0A8D5FIQ6"/>
<dbReference type="Proteomes" id="UP000826725">
    <property type="component" value="Chromosome"/>
</dbReference>
<dbReference type="PANTHER" id="PTHR45677">
    <property type="entry name" value="GLUTAMATE DECARBOXYLASE-RELATED"/>
    <property type="match status" value="1"/>
</dbReference>
<dbReference type="Pfam" id="PF00282">
    <property type="entry name" value="Pyridoxal_deC"/>
    <property type="match status" value="1"/>
</dbReference>
<protein>
    <recommendedName>
        <fullName evidence="6">Pyridoxal-dependent decarboxylase</fullName>
    </recommendedName>
</protein>
<evidence type="ECO:0000313" key="5">
    <source>
        <dbReference type="Proteomes" id="UP000826725"/>
    </source>
</evidence>
<evidence type="ECO:0000313" key="4">
    <source>
        <dbReference type="EMBL" id="BCL59558.1"/>
    </source>
</evidence>
<reference evidence="4" key="1">
    <citation type="submission" date="2020-09" db="EMBL/GenBank/DDBJ databases">
        <title>Desulfogranum mesoprofundum gen. nov., sp. nov., a novel mesophilic, sulfate-reducing chemolithoautotroph isolated from a deep-sea hydrothermal vent chimney in the Suiyo Seamount.</title>
        <authorList>
            <person name="Hashimoto Y."/>
            <person name="Nakagawa S."/>
        </authorList>
    </citation>
    <scope>NUCLEOTIDE SEQUENCE</scope>
    <source>
        <strain evidence="4">KT2</strain>
    </source>
</reference>